<evidence type="ECO:0000313" key="2">
    <source>
        <dbReference type="Proteomes" id="UP001433508"/>
    </source>
</evidence>
<gene>
    <name evidence="1" type="ORF">V1525DRAFT_276928</name>
</gene>
<dbReference type="Proteomes" id="UP001433508">
    <property type="component" value="Unassembled WGS sequence"/>
</dbReference>
<comment type="caution">
    <text evidence="1">The sequence shown here is derived from an EMBL/GenBank/DDBJ whole genome shotgun (WGS) entry which is preliminary data.</text>
</comment>
<name>A0ACC3T838_LIPKO</name>
<keyword evidence="2" id="KW-1185">Reference proteome</keyword>
<dbReference type="EMBL" id="MU971343">
    <property type="protein sequence ID" value="KAK9239815.1"/>
    <property type="molecule type" value="Genomic_DNA"/>
</dbReference>
<organism evidence="1 2">
    <name type="scientific">Lipomyces kononenkoae</name>
    <name type="common">Yeast</name>
    <dbReference type="NCBI Taxonomy" id="34357"/>
    <lineage>
        <taxon>Eukaryota</taxon>
        <taxon>Fungi</taxon>
        <taxon>Dikarya</taxon>
        <taxon>Ascomycota</taxon>
        <taxon>Saccharomycotina</taxon>
        <taxon>Lipomycetes</taxon>
        <taxon>Lipomycetales</taxon>
        <taxon>Lipomycetaceae</taxon>
        <taxon>Lipomyces</taxon>
    </lineage>
</organism>
<proteinExistence type="predicted"/>
<reference evidence="2" key="1">
    <citation type="journal article" date="2024" name="Front. Bioeng. Biotechnol.">
        <title>Genome-scale model development and genomic sequencing of the oleaginous clade Lipomyces.</title>
        <authorList>
            <person name="Czajka J.J."/>
            <person name="Han Y."/>
            <person name="Kim J."/>
            <person name="Mondo S.J."/>
            <person name="Hofstad B.A."/>
            <person name="Robles A."/>
            <person name="Haridas S."/>
            <person name="Riley R."/>
            <person name="LaButti K."/>
            <person name="Pangilinan J."/>
            <person name="Andreopoulos W."/>
            <person name="Lipzen A."/>
            <person name="Yan J."/>
            <person name="Wang M."/>
            <person name="Ng V."/>
            <person name="Grigoriev I.V."/>
            <person name="Spatafora J.W."/>
            <person name="Magnuson J.K."/>
            <person name="Baker S.E."/>
            <person name="Pomraning K.R."/>
        </authorList>
    </citation>
    <scope>NUCLEOTIDE SEQUENCE [LARGE SCALE GENOMIC DNA]</scope>
    <source>
        <strain evidence="2">CBS 7786</strain>
    </source>
</reference>
<evidence type="ECO:0000313" key="1">
    <source>
        <dbReference type="EMBL" id="KAK9239815.1"/>
    </source>
</evidence>
<accession>A0ACC3T838</accession>
<sequence>MDPNPLPPVSISSYSQENVPVAQAAGPTTYRYPIPERQSSSDRSTPQRGGFPFRRSYKACLHCRERKVRCDLGSLEHPSEPPCARCKREGRKCEFVPSRRGGAKNVAAGKAKQLSESYMRQGSASMNDEDDDDEEDQDDDEGRDTRGGIDENLTDRPKRPRREQHFSKSSLVKDRGLHTTADALNILAHVADTAEGTDRRERAPANDGNGASQTKRVKIRDAHARWTFRSTKLSMFAPVQKGMITEEEILVLLKFFFETLHPYYPYIPPGLQPPNNLAAHPILLVTILSLASRYCDLPDPSVDPQNPPPSGNSPRSKQVHSAIWTYGESLISQTVWAEASSISLATVLAFLLLSQWNPRAVHYRIGDYANPTNLPSNDEDGRGPEGGGGYGGFAAARRSDRMSWMMIGVAIRLAQDMNLFSKWREICLACFYSDITLAVRLGRPSMLSYSFQDTPSLTFSQLDNAKLDILRILSFAHQSLYSSPGSMHKILNSQNYLPLLKYFRSKLLAWNAKYQLLFKDDGLESQCLQMEFHYAELYIFSLALSPPGHRQVDESLAEIYILFATQAAQQCIYVMQRVHQMGLLKWAPIQWFVRAVHAAIFLAKVLALERDPPQDRQHDLLLVIRGLATTMGEASPDDLHMAGKYAAALVRLCNQIEREIKKNHAEHLQVMQAAQQRLYGQQSADGSASSRSASIDGESIASHANVVSEEAAPLQAKMDASIFDSAFGGTAMAYNDNMKWFVGAYGLSFDGDYGIEQEWVSPYEQMIADPSNGSSTPSTNHFEIVGDADEYHFHEPAQHVASDESSNVQIYADNEMIPQGSGSPSFSKSTYGLPFDPKPAVASRDTISRHYVPQSENNGLLRQPVQAHSSTEPHAWQTERSMDVKPEQDNKISVIHVLTSPPGPPIGGQNAGQQDGIERRSGMVPTAHRDVMEPQAIPRNLPVPIYYEQRPYDPWQPQPHAEQQK</sequence>
<protein>
    <submittedName>
        <fullName evidence="1">Uncharacterized protein</fullName>
    </submittedName>
</protein>